<dbReference type="EMBL" id="NDHY01000005">
    <property type="protein sequence ID" value="RII00294.1"/>
    <property type="molecule type" value="Genomic_DNA"/>
</dbReference>
<comment type="subunit">
    <text evidence="5">Part of the 50S ribosomal subunit; part of the 5S rRNA/L5/L18/L25 subcomplex. Contacts the 5S rRNA and the P site tRNA. Forms a bridge to the 30S subunit in the 70S ribosome.</text>
</comment>
<dbReference type="InterPro" id="IPR031309">
    <property type="entry name" value="Ribosomal_uL5_C"/>
</dbReference>
<keyword evidence="3 5" id="KW-0687">Ribonucleoprotein</keyword>
<dbReference type="AlphaFoldDB" id="A0A399FVR9"/>
<dbReference type="FunFam" id="3.30.1440.10:FF:000001">
    <property type="entry name" value="50S ribosomal protein L5"/>
    <property type="match status" value="1"/>
</dbReference>
<dbReference type="GO" id="GO:0006412">
    <property type="term" value="P:translation"/>
    <property type="evidence" value="ECO:0007669"/>
    <property type="project" value="UniProtKB-UniRule"/>
</dbReference>
<dbReference type="HAMAP" id="MF_01333_B">
    <property type="entry name" value="Ribosomal_uL5_B"/>
    <property type="match status" value="1"/>
</dbReference>
<dbReference type="InterPro" id="IPR020930">
    <property type="entry name" value="Ribosomal_uL5_bac-type"/>
</dbReference>
<comment type="similarity">
    <text evidence="1 5 6">Belongs to the universal ribosomal protein uL5 family.</text>
</comment>
<dbReference type="PROSITE" id="PS00358">
    <property type="entry name" value="RIBOSOMAL_L5"/>
    <property type="match status" value="1"/>
</dbReference>
<dbReference type="PIRSF" id="PIRSF002161">
    <property type="entry name" value="Ribosomal_L5"/>
    <property type="match status" value="1"/>
</dbReference>
<evidence type="ECO:0000259" key="8">
    <source>
        <dbReference type="Pfam" id="PF00673"/>
    </source>
</evidence>
<dbReference type="GO" id="GO:1990904">
    <property type="term" value="C:ribonucleoprotein complex"/>
    <property type="evidence" value="ECO:0007669"/>
    <property type="project" value="UniProtKB-KW"/>
</dbReference>
<dbReference type="Pfam" id="PF00281">
    <property type="entry name" value="Ribosomal_L5"/>
    <property type="match status" value="1"/>
</dbReference>
<dbReference type="PANTHER" id="PTHR11994">
    <property type="entry name" value="60S RIBOSOMAL PROTEIN L11-RELATED"/>
    <property type="match status" value="1"/>
</dbReference>
<dbReference type="GO" id="GO:0005840">
    <property type="term" value="C:ribosome"/>
    <property type="evidence" value="ECO:0007669"/>
    <property type="project" value="UniProtKB-KW"/>
</dbReference>
<dbReference type="InterPro" id="IPR022803">
    <property type="entry name" value="Ribosomal_uL5_dom_sf"/>
</dbReference>
<keyword evidence="5" id="KW-0699">rRNA-binding</keyword>
<comment type="caution">
    <text evidence="9">The sequence shown here is derived from an EMBL/GenBank/DDBJ whole genome shotgun (WGS) entry which is preliminary data.</text>
</comment>
<dbReference type="InterPro" id="IPR002132">
    <property type="entry name" value="Ribosomal_uL5"/>
</dbReference>
<feature type="domain" description="Large ribosomal subunit protein uL5 N-terminal" evidence="7">
    <location>
        <begin position="25"/>
        <end position="81"/>
    </location>
</feature>
<sequence length="180" mass="20220">MTPRLKDRYENEVLPAMMKKFGYRNRLEVPRLNKIVLNVGLGEGVAEPKSLEVAMISLAAITGQRPVITRAKKSVAGFKIKKGVQLGCKVTLRRERMYEFLDRLVSVNLPRIRDFRGISLRSFDGRGNFSFGIEEQAIFPEIDHEKISLVHGMDIIVVTTAATDEEASALLSLLGMPFKE</sequence>
<evidence type="ECO:0000313" key="10">
    <source>
        <dbReference type="Proteomes" id="UP000266287"/>
    </source>
</evidence>
<comment type="function">
    <text evidence="5">This is 1 of the proteins that bind and probably mediate the attachment of the 5S RNA into the large ribosomal subunit, where it forms part of the central protuberance. In the 70S ribosome it contacts protein S13 of the 30S subunit (bridge B1b), connecting the 2 subunits; this bridge is implicated in subunit movement. Contacts the P site tRNA; the 5S rRNA and some of its associated proteins might help stabilize positioning of ribosome-bound tRNAs.</text>
</comment>
<keyword evidence="5" id="KW-0694">RNA-binding</keyword>
<keyword evidence="5" id="KW-0820">tRNA-binding</keyword>
<feature type="domain" description="Large ribosomal subunit protein uL5 C-terminal" evidence="8">
    <location>
        <begin position="86"/>
        <end position="178"/>
    </location>
</feature>
<gene>
    <name evidence="5" type="primary">rplE</name>
    <name evidence="9" type="ORF">B9J77_03140</name>
</gene>
<keyword evidence="2 5" id="KW-0689">Ribosomal protein</keyword>
<dbReference type="GO" id="GO:0003735">
    <property type="term" value="F:structural constituent of ribosome"/>
    <property type="evidence" value="ECO:0007669"/>
    <property type="project" value="InterPro"/>
</dbReference>
<evidence type="ECO:0000256" key="1">
    <source>
        <dbReference type="ARBA" id="ARBA00008553"/>
    </source>
</evidence>
<evidence type="ECO:0000256" key="5">
    <source>
        <dbReference type="HAMAP-Rule" id="MF_01333"/>
    </source>
</evidence>
<evidence type="ECO:0000256" key="2">
    <source>
        <dbReference type="ARBA" id="ARBA00022980"/>
    </source>
</evidence>
<reference evidence="9 10" key="1">
    <citation type="submission" date="2018-08" db="EMBL/GenBank/DDBJ databases">
        <title>Draft genome of candidate division NPL-UPA2 bacterium Unc8 that adapted to ultra-basic serpentinizing groundwater.</title>
        <authorList>
            <person name="Ishii S."/>
            <person name="Suzuki S."/>
            <person name="Nealson K.H."/>
        </authorList>
    </citation>
    <scope>NUCLEOTIDE SEQUENCE [LARGE SCALE GENOMIC DNA]</scope>
    <source>
        <strain evidence="9">Unc8</strain>
    </source>
</reference>
<proteinExistence type="inferred from homology"/>
<accession>A0A399FVR9</accession>
<evidence type="ECO:0000313" key="9">
    <source>
        <dbReference type="EMBL" id="RII00294.1"/>
    </source>
</evidence>
<evidence type="ECO:0000256" key="6">
    <source>
        <dbReference type="RuleBase" id="RU003930"/>
    </source>
</evidence>
<evidence type="ECO:0000259" key="7">
    <source>
        <dbReference type="Pfam" id="PF00281"/>
    </source>
</evidence>
<dbReference type="Pfam" id="PF00673">
    <property type="entry name" value="Ribosomal_L5_C"/>
    <property type="match status" value="1"/>
</dbReference>
<dbReference type="GO" id="GO:0000049">
    <property type="term" value="F:tRNA binding"/>
    <property type="evidence" value="ECO:0007669"/>
    <property type="project" value="UniProtKB-UniRule"/>
</dbReference>
<dbReference type="SUPFAM" id="SSF55282">
    <property type="entry name" value="RL5-like"/>
    <property type="match status" value="1"/>
</dbReference>
<evidence type="ECO:0000256" key="4">
    <source>
        <dbReference type="ARBA" id="ARBA00035245"/>
    </source>
</evidence>
<dbReference type="InterPro" id="IPR031310">
    <property type="entry name" value="Ribosomal_uL5_N"/>
</dbReference>
<name>A0A399FVR9_UNCN2</name>
<dbReference type="GO" id="GO:0019843">
    <property type="term" value="F:rRNA binding"/>
    <property type="evidence" value="ECO:0007669"/>
    <property type="project" value="UniProtKB-UniRule"/>
</dbReference>
<organism evidence="9 10">
    <name type="scientific">candidate division NPL-UPA2 bacterium Unc8</name>
    <dbReference type="NCBI Taxonomy" id="1980939"/>
    <lineage>
        <taxon>Bacteria</taxon>
    </lineage>
</organism>
<dbReference type="NCBIfam" id="NF000585">
    <property type="entry name" value="PRK00010.1"/>
    <property type="match status" value="1"/>
</dbReference>
<dbReference type="Proteomes" id="UP000266287">
    <property type="component" value="Unassembled WGS sequence"/>
</dbReference>
<evidence type="ECO:0000256" key="3">
    <source>
        <dbReference type="ARBA" id="ARBA00023274"/>
    </source>
</evidence>
<protein>
    <recommendedName>
        <fullName evidence="4 5">Large ribosomal subunit protein uL5</fullName>
    </recommendedName>
</protein>
<dbReference type="Gene3D" id="3.30.1440.10">
    <property type="match status" value="1"/>
</dbReference>
<dbReference type="InterPro" id="IPR020929">
    <property type="entry name" value="Ribosomal_uL5_CS"/>
</dbReference>